<dbReference type="Proteomes" id="UP000823877">
    <property type="component" value="Unassembled WGS sequence"/>
</dbReference>
<gene>
    <name evidence="2" type="ORF">IAA37_07775</name>
</gene>
<proteinExistence type="predicted"/>
<dbReference type="AlphaFoldDB" id="A0A9D2MK26"/>
<dbReference type="SUPFAM" id="SSF47413">
    <property type="entry name" value="lambda repressor-like DNA-binding domains"/>
    <property type="match status" value="1"/>
</dbReference>
<feature type="domain" description="HTH cro/C1-type" evidence="1">
    <location>
        <begin position="18"/>
        <end position="77"/>
    </location>
</feature>
<sequence>MKTRKKAYGNCNIVGRNIERLRKERGIKQKNFISKIQVMGLDINPTSYSKLEGQLRIATDKEIYVIAKVLGVPLEELFRNCCE</sequence>
<dbReference type="InterPro" id="IPR010982">
    <property type="entry name" value="Lambda_DNA-bd_dom_sf"/>
</dbReference>
<dbReference type="PROSITE" id="PS50943">
    <property type="entry name" value="HTH_CROC1"/>
    <property type="match status" value="1"/>
</dbReference>
<dbReference type="GO" id="GO:0003677">
    <property type="term" value="F:DNA binding"/>
    <property type="evidence" value="ECO:0007669"/>
    <property type="project" value="InterPro"/>
</dbReference>
<dbReference type="CDD" id="cd00093">
    <property type="entry name" value="HTH_XRE"/>
    <property type="match status" value="1"/>
</dbReference>
<dbReference type="InterPro" id="IPR001387">
    <property type="entry name" value="Cro/C1-type_HTH"/>
</dbReference>
<accession>A0A9D2MK26</accession>
<evidence type="ECO:0000259" key="1">
    <source>
        <dbReference type="PROSITE" id="PS50943"/>
    </source>
</evidence>
<dbReference type="EMBL" id="DWXN01000012">
    <property type="protein sequence ID" value="HJB75548.1"/>
    <property type="molecule type" value="Genomic_DNA"/>
</dbReference>
<protein>
    <submittedName>
        <fullName evidence="2">Helix-turn-helix domain-containing protein</fullName>
    </submittedName>
</protein>
<evidence type="ECO:0000313" key="3">
    <source>
        <dbReference type="Proteomes" id="UP000823877"/>
    </source>
</evidence>
<reference evidence="2" key="2">
    <citation type="submission" date="2021-04" db="EMBL/GenBank/DDBJ databases">
        <authorList>
            <person name="Gilroy R."/>
        </authorList>
    </citation>
    <scope>NUCLEOTIDE SEQUENCE</scope>
    <source>
        <strain evidence="2">CHK188-16595</strain>
    </source>
</reference>
<name>A0A9D2MK26_9FIRM</name>
<organism evidence="2 3">
    <name type="scientific">Candidatus Eubacterium faecale</name>
    <dbReference type="NCBI Taxonomy" id="2838568"/>
    <lineage>
        <taxon>Bacteria</taxon>
        <taxon>Bacillati</taxon>
        <taxon>Bacillota</taxon>
        <taxon>Clostridia</taxon>
        <taxon>Eubacteriales</taxon>
        <taxon>Eubacteriaceae</taxon>
        <taxon>Eubacterium</taxon>
    </lineage>
</organism>
<comment type="caution">
    <text evidence="2">The sequence shown here is derived from an EMBL/GenBank/DDBJ whole genome shotgun (WGS) entry which is preliminary data.</text>
</comment>
<dbReference type="Gene3D" id="1.10.260.40">
    <property type="entry name" value="lambda repressor-like DNA-binding domains"/>
    <property type="match status" value="1"/>
</dbReference>
<dbReference type="SMART" id="SM00530">
    <property type="entry name" value="HTH_XRE"/>
    <property type="match status" value="1"/>
</dbReference>
<evidence type="ECO:0000313" key="2">
    <source>
        <dbReference type="EMBL" id="HJB75548.1"/>
    </source>
</evidence>
<reference evidence="2" key="1">
    <citation type="journal article" date="2021" name="PeerJ">
        <title>Extensive microbial diversity within the chicken gut microbiome revealed by metagenomics and culture.</title>
        <authorList>
            <person name="Gilroy R."/>
            <person name="Ravi A."/>
            <person name="Getino M."/>
            <person name="Pursley I."/>
            <person name="Horton D.L."/>
            <person name="Alikhan N.F."/>
            <person name="Baker D."/>
            <person name="Gharbi K."/>
            <person name="Hall N."/>
            <person name="Watson M."/>
            <person name="Adriaenssens E.M."/>
            <person name="Foster-Nyarko E."/>
            <person name="Jarju S."/>
            <person name="Secka A."/>
            <person name="Antonio M."/>
            <person name="Oren A."/>
            <person name="Chaudhuri R.R."/>
            <person name="La Ragione R."/>
            <person name="Hildebrand F."/>
            <person name="Pallen M.J."/>
        </authorList>
    </citation>
    <scope>NUCLEOTIDE SEQUENCE</scope>
    <source>
        <strain evidence="2">CHK188-16595</strain>
    </source>
</reference>